<name>A0A6G0ZS06_APHCR</name>
<sequence length="561" mass="64075">MTTTVSTTSCAGSQSLGARLFAVRPRRPAATFYKQSGKLLHKSSCRTKAQRIRIMNTNDSQGNNNSSGSGGGGRNNNFQKNKRITANNSSNPKTKKQLENELNRQRSFFVNCGPQNPSATRHNNTHEGGYLNRSNSSVLGQKKPTLAIYRPPSVRGDINNNSDNVYVANGPQKSKNIQEASDISEDCSKLNVHAKEFSLERSNTAPQSISNGAKQEGTRLNVNTVLSRSRTFYTNDIKPNSQKKSYDYKKNFAYKNNCLQMKYNIQQKDIQGPKVQFKESKQKSKPIMNDQLNKCVADPKNDFSLRRSKTYNGPDSKYYHNTSEETRTSWKCQPYEFSAKDLNCFPEDINDMAKRIVQDTKNSPTKDLMLLALKIIEHVVNNQDATKPSVNLSLYIIERDTRDTYVNMIINTIQLWFVKREKLLQPPRFFLYATFVLQMYKGMKQNKVLSNRMEKEVYSRKQALLMLLFKICEHCLTPSKEKNTIEEIECLFNIVNGIGRDLEQEVPDTLKQLYVSIRDVLLTRDCTASVKKTLLHLIELRASQWSLPPSTVHYYNSKTNI</sequence>
<dbReference type="Proteomes" id="UP000478052">
    <property type="component" value="Unassembled WGS sequence"/>
</dbReference>
<evidence type="ECO:0000256" key="1">
    <source>
        <dbReference type="SAM" id="MobiDB-lite"/>
    </source>
</evidence>
<dbReference type="GO" id="GO:0008494">
    <property type="term" value="F:translation activator activity"/>
    <property type="evidence" value="ECO:0007669"/>
    <property type="project" value="TreeGrafter"/>
</dbReference>
<protein>
    <submittedName>
        <fullName evidence="2">Asparagine-rich protein isoform X1</fullName>
    </submittedName>
</protein>
<proteinExistence type="predicted"/>
<dbReference type="AlphaFoldDB" id="A0A6G0ZS06"/>
<evidence type="ECO:0000313" key="2">
    <source>
        <dbReference type="EMBL" id="KAF0774184.1"/>
    </source>
</evidence>
<dbReference type="GO" id="GO:0006446">
    <property type="term" value="P:regulation of translational initiation"/>
    <property type="evidence" value="ECO:0007669"/>
    <property type="project" value="TreeGrafter"/>
</dbReference>
<gene>
    <name evidence="2" type="ORF">FWK35_00004371</name>
</gene>
<dbReference type="SUPFAM" id="SSF48371">
    <property type="entry name" value="ARM repeat"/>
    <property type="match status" value="1"/>
</dbReference>
<comment type="caution">
    <text evidence="2">The sequence shown here is derived from an EMBL/GenBank/DDBJ whole genome shotgun (WGS) entry which is preliminary data.</text>
</comment>
<feature type="compositionally biased region" description="Polar residues" evidence="1">
    <location>
        <begin position="105"/>
        <end position="122"/>
    </location>
</feature>
<feature type="region of interest" description="Disordered" evidence="1">
    <location>
        <begin position="55"/>
        <end position="137"/>
    </location>
</feature>
<dbReference type="PANTHER" id="PTHR23254:SF16">
    <property type="entry name" value="CBP80_20-DEPENDENT TRANSLATION INITIATION FACTOR"/>
    <property type="match status" value="1"/>
</dbReference>
<accession>A0A6G0ZS06</accession>
<dbReference type="InterPro" id="IPR051367">
    <property type="entry name" value="mRNA_TranslReg/HistoneTransl"/>
</dbReference>
<dbReference type="PANTHER" id="PTHR23254">
    <property type="entry name" value="EIF4G DOMAIN PROTEIN"/>
    <property type="match status" value="1"/>
</dbReference>
<dbReference type="GO" id="GO:0005829">
    <property type="term" value="C:cytosol"/>
    <property type="evidence" value="ECO:0007669"/>
    <property type="project" value="TreeGrafter"/>
</dbReference>
<dbReference type="EMBL" id="VUJU01000003">
    <property type="protein sequence ID" value="KAF0774184.1"/>
    <property type="molecule type" value="Genomic_DNA"/>
</dbReference>
<reference evidence="2 3" key="1">
    <citation type="submission" date="2019-08" db="EMBL/GenBank/DDBJ databases">
        <title>Whole genome of Aphis craccivora.</title>
        <authorList>
            <person name="Voronova N.V."/>
            <person name="Shulinski R.S."/>
            <person name="Bandarenka Y.V."/>
            <person name="Zhorov D.G."/>
            <person name="Warner D."/>
        </authorList>
    </citation>
    <scope>NUCLEOTIDE SEQUENCE [LARGE SCALE GENOMIC DNA]</scope>
    <source>
        <strain evidence="2">180601</strain>
        <tissue evidence="2">Whole Body</tissue>
    </source>
</reference>
<keyword evidence="3" id="KW-1185">Reference proteome</keyword>
<organism evidence="2 3">
    <name type="scientific">Aphis craccivora</name>
    <name type="common">Cowpea aphid</name>
    <dbReference type="NCBI Taxonomy" id="307492"/>
    <lineage>
        <taxon>Eukaryota</taxon>
        <taxon>Metazoa</taxon>
        <taxon>Ecdysozoa</taxon>
        <taxon>Arthropoda</taxon>
        <taxon>Hexapoda</taxon>
        <taxon>Insecta</taxon>
        <taxon>Pterygota</taxon>
        <taxon>Neoptera</taxon>
        <taxon>Paraneoptera</taxon>
        <taxon>Hemiptera</taxon>
        <taxon>Sternorrhyncha</taxon>
        <taxon>Aphidomorpha</taxon>
        <taxon>Aphidoidea</taxon>
        <taxon>Aphididae</taxon>
        <taxon>Aphidini</taxon>
        <taxon>Aphis</taxon>
        <taxon>Aphis</taxon>
    </lineage>
</organism>
<evidence type="ECO:0000313" key="3">
    <source>
        <dbReference type="Proteomes" id="UP000478052"/>
    </source>
</evidence>
<dbReference type="Gene3D" id="1.25.40.180">
    <property type="match status" value="1"/>
</dbReference>
<dbReference type="InterPro" id="IPR016024">
    <property type="entry name" value="ARM-type_fold"/>
</dbReference>
<dbReference type="OrthoDB" id="565552at2759"/>